<evidence type="ECO:0000313" key="3">
    <source>
        <dbReference type="Proteomes" id="UP000316270"/>
    </source>
</evidence>
<protein>
    <submittedName>
        <fullName evidence="2">Uncharacterized protein</fullName>
    </submittedName>
</protein>
<feature type="compositionally biased region" description="Polar residues" evidence="1">
    <location>
        <begin position="63"/>
        <end position="76"/>
    </location>
</feature>
<evidence type="ECO:0000313" key="2">
    <source>
        <dbReference type="EMBL" id="QDS71938.1"/>
    </source>
</evidence>
<sequence>MSEVVLALEFWGFDTCSLTTSANNKTEAGAPGLTGTSPGQAIGTDEVQDQSNTRQESEHGTKTTDNSTESTGSGFQSKSKAEQKGSSSSSTDTLDVVTEPPVRANSPTPSGAPGATGTSPNQPLGRDASRDDSSQSQNHHKRNVDSSSRDTSSTDIKASDASKSEGKPSASGNPKTGPGVTANSKKSDFDGPNASFSSEIGSKDDPARVAEQRMFEQNAQRGDVGSMGKKQDSITGGGQFDVLKSEEAA</sequence>
<gene>
    <name evidence="2" type="ORF">FKW77_000746</name>
</gene>
<dbReference type="Proteomes" id="UP000316270">
    <property type="component" value="Chromosome 7"/>
</dbReference>
<feature type="region of interest" description="Disordered" evidence="1">
    <location>
        <begin position="21"/>
        <end position="249"/>
    </location>
</feature>
<dbReference type="OrthoDB" id="5383057at2759"/>
<feature type="compositionally biased region" description="Basic and acidic residues" evidence="1">
    <location>
        <begin position="157"/>
        <end position="166"/>
    </location>
</feature>
<dbReference type="EMBL" id="CP042191">
    <property type="protein sequence ID" value="QDS71938.1"/>
    <property type="molecule type" value="Genomic_DNA"/>
</dbReference>
<name>A0A517L8G9_9PEZI</name>
<proteinExistence type="predicted"/>
<keyword evidence="3" id="KW-1185">Reference proteome</keyword>
<organism evidence="2 3">
    <name type="scientific">Venturia effusa</name>
    <dbReference type="NCBI Taxonomy" id="50376"/>
    <lineage>
        <taxon>Eukaryota</taxon>
        <taxon>Fungi</taxon>
        <taxon>Dikarya</taxon>
        <taxon>Ascomycota</taxon>
        <taxon>Pezizomycotina</taxon>
        <taxon>Dothideomycetes</taxon>
        <taxon>Pleosporomycetidae</taxon>
        <taxon>Venturiales</taxon>
        <taxon>Venturiaceae</taxon>
        <taxon>Venturia</taxon>
    </lineage>
</organism>
<feature type="compositionally biased region" description="Basic and acidic residues" evidence="1">
    <location>
        <begin position="201"/>
        <end position="214"/>
    </location>
</feature>
<evidence type="ECO:0000256" key="1">
    <source>
        <dbReference type="SAM" id="MobiDB-lite"/>
    </source>
</evidence>
<accession>A0A517L8G9</accession>
<dbReference type="AlphaFoldDB" id="A0A517L8G9"/>
<reference evidence="2 3" key="1">
    <citation type="submission" date="2019-07" db="EMBL/GenBank/DDBJ databases">
        <title>Finished genome of Venturia effusa.</title>
        <authorList>
            <person name="Young C.A."/>
            <person name="Cox M.P."/>
            <person name="Ganley A.R.D."/>
            <person name="David W.J."/>
        </authorList>
    </citation>
    <scope>NUCLEOTIDE SEQUENCE [LARGE SCALE GENOMIC DNA]</scope>
    <source>
        <strain evidence="3">albino</strain>
    </source>
</reference>